<proteinExistence type="predicted"/>
<keyword evidence="2" id="KW-1185">Reference proteome</keyword>
<sequence length="46" mass="4969">ELRYPTQLLGPTDLYQDAAFVSVASLRKLNFGLQSSAAVQQSASLL</sequence>
<accession>A0A9N9B0N6</accession>
<dbReference type="EMBL" id="CAJVPL010001043">
    <property type="protein sequence ID" value="CAG8548971.1"/>
    <property type="molecule type" value="Genomic_DNA"/>
</dbReference>
<dbReference type="Proteomes" id="UP000789831">
    <property type="component" value="Unassembled WGS sequence"/>
</dbReference>
<name>A0A9N9B0N6_9GLOM</name>
<organism evidence="1 2">
    <name type="scientific">Ambispora gerdemannii</name>
    <dbReference type="NCBI Taxonomy" id="144530"/>
    <lineage>
        <taxon>Eukaryota</taxon>
        <taxon>Fungi</taxon>
        <taxon>Fungi incertae sedis</taxon>
        <taxon>Mucoromycota</taxon>
        <taxon>Glomeromycotina</taxon>
        <taxon>Glomeromycetes</taxon>
        <taxon>Archaeosporales</taxon>
        <taxon>Ambisporaceae</taxon>
        <taxon>Ambispora</taxon>
    </lineage>
</organism>
<reference evidence="1" key="1">
    <citation type="submission" date="2021-06" db="EMBL/GenBank/DDBJ databases">
        <authorList>
            <person name="Kallberg Y."/>
            <person name="Tangrot J."/>
            <person name="Rosling A."/>
        </authorList>
    </citation>
    <scope>NUCLEOTIDE SEQUENCE</scope>
    <source>
        <strain evidence="1">MT106</strain>
    </source>
</reference>
<dbReference type="AlphaFoldDB" id="A0A9N9B0N6"/>
<protein>
    <submittedName>
        <fullName evidence="1">4308_t:CDS:1</fullName>
    </submittedName>
</protein>
<evidence type="ECO:0000313" key="1">
    <source>
        <dbReference type="EMBL" id="CAG8548971.1"/>
    </source>
</evidence>
<feature type="non-terminal residue" evidence="1">
    <location>
        <position position="1"/>
    </location>
</feature>
<comment type="caution">
    <text evidence="1">The sequence shown here is derived from an EMBL/GenBank/DDBJ whole genome shotgun (WGS) entry which is preliminary data.</text>
</comment>
<evidence type="ECO:0000313" key="2">
    <source>
        <dbReference type="Proteomes" id="UP000789831"/>
    </source>
</evidence>
<gene>
    <name evidence="1" type="ORF">AGERDE_LOCUS6567</name>
</gene>